<evidence type="ECO:0000259" key="22">
    <source>
        <dbReference type="SMART" id="SM00278"/>
    </source>
</evidence>
<evidence type="ECO:0000256" key="20">
    <source>
        <dbReference type="ARBA" id="ARBA00045548"/>
    </source>
</evidence>
<dbReference type="InterPro" id="IPR047967">
    <property type="entry name" value="PolX_PHP"/>
</dbReference>
<dbReference type="InterPro" id="IPR022311">
    <property type="entry name" value="PolX-like"/>
</dbReference>
<dbReference type="InterPro" id="IPR016195">
    <property type="entry name" value="Pol/histidinol_Pase-like"/>
</dbReference>
<comment type="catalytic activity">
    <reaction evidence="18">
        <text>2'-deoxyribonucleotide-(2'-deoxyribose 5'-phosphate)-2'-deoxyribonucleotide-DNA = a 3'-end 2'-deoxyribonucleotide-(2,3-dehydro-2,3-deoxyribose 5'-phosphate)-DNA + a 5'-end 5'-phospho-2'-deoxyribonucleoside-DNA + H(+)</text>
        <dbReference type="Rhea" id="RHEA:66592"/>
        <dbReference type="Rhea" id="RHEA-COMP:13180"/>
        <dbReference type="Rhea" id="RHEA-COMP:16897"/>
        <dbReference type="Rhea" id="RHEA-COMP:17067"/>
        <dbReference type="ChEBI" id="CHEBI:15378"/>
        <dbReference type="ChEBI" id="CHEBI:136412"/>
        <dbReference type="ChEBI" id="CHEBI:157695"/>
        <dbReference type="ChEBI" id="CHEBI:167181"/>
        <dbReference type="EC" id="4.2.99.18"/>
    </reaction>
</comment>
<evidence type="ECO:0000256" key="14">
    <source>
        <dbReference type="ARBA" id="ARBA00023053"/>
    </source>
</evidence>
<dbReference type="OrthoDB" id="9808747at2"/>
<dbReference type="Gene3D" id="1.10.150.20">
    <property type="entry name" value="5' to 3' exonuclease, C-terminal subdomain"/>
    <property type="match status" value="1"/>
</dbReference>
<dbReference type="SMART" id="SM00483">
    <property type="entry name" value="POLXc"/>
    <property type="match status" value="1"/>
</dbReference>
<name>A0A1G6HLH6_9BACI</name>
<dbReference type="CDD" id="cd07436">
    <property type="entry name" value="PHP_PolX"/>
    <property type="match status" value="1"/>
</dbReference>
<feature type="domain" description="Helix-hairpin-helix DNA-binding motif class 1" evidence="22">
    <location>
        <begin position="91"/>
        <end position="110"/>
    </location>
</feature>
<dbReference type="NCBIfam" id="NF006375">
    <property type="entry name" value="PRK08609.1"/>
    <property type="match status" value="1"/>
</dbReference>
<feature type="domain" description="Helix-hairpin-helix DNA-binding motif class 1" evidence="22">
    <location>
        <begin position="51"/>
        <end position="70"/>
    </location>
</feature>
<keyword evidence="7" id="KW-0237">DNA synthesis</keyword>
<keyword evidence="12" id="KW-0832">Ubl conjugation</keyword>
<dbReference type="EC" id="4.2.99.18" evidence="4"/>
<dbReference type="InterPro" id="IPR002054">
    <property type="entry name" value="DNA-dir_DNA_pol_X"/>
</dbReference>
<sequence>MADINKKDVIKLLEDIAVLLELKAENPFKIQAYRKAAQILETDQRSLREFDDLTKINGIGAKTAATIQDYIENGYSETLQALQKQVPEGLIPLLDLPGLGGKKLSKLYHELDVIDITSLEEACQNEKVSALKGFGKKTEENILKAIQDYKKQPERLPVDDMLKVSKQVESYLDSIEAIDRYSIAGSMRRLRETVKDLDFIISTKDFDTVRKALIEMPNIKEIIANGQTKISIIITWDYDVSIDFRLVEDHQFATTLHHFTGSKDHNVAMRQRAKAQGKKISEYGVLDIETGDIETFESEEDFFQSFGLTYIPPERREADGELDRFEEAVDLVESSMIKGDLHMHTTWSDGAESLEDMAQFVTDKGYHYMAVTDHSKFLRVAHGLNEKRLRDQIKEIERVRQLYPDLTIFSGIEMDILPDGTLDFDDTVLAELDFVIASIHSSFNQTEDQIMYRLNQAMENPYVHMIAHPTGRIIGKREGYAVDVDKLITKAKETKTILELNANPKRLDLNSVWLKKAQEKGVKIAINTDAHRKSNLDFINEGVKMARKGWLNPDSVINTYSVDQLKSVLKEKKNR</sequence>
<dbReference type="GO" id="GO:0003887">
    <property type="term" value="F:DNA-directed DNA polymerase activity"/>
    <property type="evidence" value="ECO:0007669"/>
    <property type="project" value="UniProtKB-KW"/>
</dbReference>
<evidence type="ECO:0000256" key="8">
    <source>
        <dbReference type="ARBA" id="ARBA00022679"/>
    </source>
</evidence>
<feature type="domain" description="DNA-directed DNA polymerase X" evidence="24">
    <location>
        <begin position="3"/>
        <end position="317"/>
    </location>
</feature>
<dbReference type="STRING" id="1612202.SAMN05421734_103106"/>
<feature type="domain" description="Helix-hairpin-helix DNA-binding motif class 1" evidence="22">
    <location>
        <begin position="126"/>
        <end position="145"/>
    </location>
</feature>
<dbReference type="PANTHER" id="PTHR36928">
    <property type="entry name" value="PHOSPHATASE YCDX-RELATED"/>
    <property type="match status" value="1"/>
</dbReference>
<keyword evidence="26" id="KW-1185">Reference proteome</keyword>
<dbReference type="Gene3D" id="3.30.460.10">
    <property type="entry name" value="Beta Polymerase, domain 2"/>
    <property type="match status" value="1"/>
</dbReference>
<keyword evidence="13" id="KW-0239">DNA-directed DNA polymerase</keyword>
<dbReference type="GO" id="GO:0008270">
    <property type="term" value="F:zinc ion binding"/>
    <property type="evidence" value="ECO:0007669"/>
    <property type="project" value="TreeGrafter"/>
</dbReference>
<dbReference type="InterPro" id="IPR003141">
    <property type="entry name" value="Pol/His_phosphatase_N"/>
</dbReference>
<evidence type="ECO:0000313" key="26">
    <source>
        <dbReference type="Proteomes" id="UP000242949"/>
    </source>
</evidence>
<dbReference type="SUPFAM" id="SSF47802">
    <property type="entry name" value="DNA polymerase beta, N-terminal domain-like"/>
    <property type="match status" value="1"/>
</dbReference>
<dbReference type="Gene3D" id="1.10.150.110">
    <property type="entry name" value="DNA polymerase beta, N-terminal domain-like"/>
    <property type="match status" value="1"/>
</dbReference>
<keyword evidence="9" id="KW-0548">Nucleotidyltransferase</keyword>
<comment type="function">
    <text evidence="20">Repair polymerase that plays a key role in base-excision repair. During this process, the damaged base is excised by specific DNA glycosylases, the DNA backbone is nicked at the abasic site by an apurinic/apyrimidic (AP) endonuclease, and POLB removes 5'-deoxyribose-phosphate from the preincised AP site acting as a 5'-deoxyribose-phosphate lyase (5'-dRP lyase); through its DNA polymerase activity, it adds one nucleotide to the 3' end of the arising single-nucleotide gap. Conducts 'gap-filling' DNA synthesis in a stepwise distributive fashion rather than in a processive fashion as for other DNA polymerases. It is also able to cleave sugar-phosphate bonds 3' to an intact AP site, acting as an AP lyase.</text>
</comment>
<reference evidence="26" key="1">
    <citation type="submission" date="2016-09" db="EMBL/GenBank/DDBJ databases">
        <authorList>
            <person name="Varghese N."/>
            <person name="Submissions S."/>
        </authorList>
    </citation>
    <scope>NUCLEOTIDE SEQUENCE [LARGE SCALE GENOMIC DNA]</scope>
    <source>
        <strain evidence="26">S5</strain>
    </source>
</reference>
<dbReference type="FunFam" id="3.20.20.140:FF:000047">
    <property type="entry name" value="PHP domain-containing protein"/>
    <property type="match status" value="1"/>
</dbReference>
<feature type="domain" description="Polymerase/histidinol phosphatase N-terminal" evidence="23">
    <location>
        <begin position="339"/>
        <end position="418"/>
    </location>
</feature>
<dbReference type="RefSeq" id="WP_090794062.1">
    <property type="nucleotide sequence ID" value="NZ_FMYI01000003.1"/>
</dbReference>
<dbReference type="InterPro" id="IPR002008">
    <property type="entry name" value="DNA_pol_X_beta-like"/>
</dbReference>
<dbReference type="InterPro" id="IPR029398">
    <property type="entry name" value="PolB_thumb"/>
</dbReference>
<proteinExistence type="predicted"/>
<evidence type="ECO:0000256" key="17">
    <source>
        <dbReference type="ARBA" id="ARBA00035726"/>
    </source>
</evidence>
<gene>
    <name evidence="25" type="ORF">SAMN05421734_103106</name>
</gene>
<keyword evidence="11" id="KW-0227">DNA damage</keyword>
<dbReference type="SUPFAM" id="SSF81301">
    <property type="entry name" value="Nucleotidyltransferase"/>
    <property type="match status" value="1"/>
</dbReference>
<dbReference type="EMBL" id="FMYI01000003">
    <property type="protein sequence ID" value="SDB95110.1"/>
    <property type="molecule type" value="Genomic_DNA"/>
</dbReference>
<dbReference type="Pfam" id="PF14716">
    <property type="entry name" value="HHH_8"/>
    <property type="match status" value="1"/>
</dbReference>
<evidence type="ECO:0000256" key="7">
    <source>
        <dbReference type="ARBA" id="ARBA00022634"/>
    </source>
</evidence>
<dbReference type="SMART" id="SM00278">
    <property type="entry name" value="HhH1"/>
    <property type="match status" value="3"/>
</dbReference>
<dbReference type="GO" id="GO:0005829">
    <property type="term" value="C:cytosol"/>
    <property type="evidence" value="ECO:0007669"/>
    <property type="project" value="TreeGrafter"/>
</dbReference>
<evidence type="ECO:0000256" key="1">
    <source>
        <dbReference type="ARBA" id="ARBA00001946"/>
    </source>
</evidence>
<dbReference type="Gene3D" id="3.30.210.10">
    <property type="entry name" value="DNA polymerase, thumb domain"/>
    <property type="match status" value="1"/>
</dbReference>
<keyword evidence="14" id="KW-0915">Sodium</keyword>
<dbReference type="Proteomes" id="UP000242949">
    <property type="component" value="Unassembled WGS sequence"/>
</dbReference>
<evidence type="ECO:0000256" key="18">
    <source>
        <dbReference type="ARBA" id="ARBA00044632"/>
    </source>
</evidence>
<dbReference type="PIRSF" id="PIRSF005047">
    <property type="entry name" value="UCP005047_YshC"/>
    <property type="match status" value="1"/>
</dbReference>
<evidence type="ECO:0000256" key="13">
    <source>
        <dbReference type="ARBA" id="ARBA00022932"/>
    </source>
</evidence>
<evidence type="ECO:0000259" key="23">
    <source>
        <dbReference type="SMART" id="SM00481"/>
    </source>
</evidence>
<dbReference type="InterPro" id="IPR037160">
    <property type="entry name" value="DNA_Pol_thumb_sf"/>
</dbReference>
<dbReference type="Gene3D" id="3.20.20.140">
    <property type="entry name" value="Metal-dependent hydrolases"/>
    <property type="match status" value="1"/>
</dbReference>
<dbReference type="InterPro" id="IPR027421">
    <property type="entry name" value="DNA_pol_lamdba_lyase_dom_sf"/>
</dbReference>
<dbReference type="GO" id="GO:0140078">
    <property type="term" value="F:class I DNA-(apurinic or apyrimidinic site) endonuclease activity"/>
    <property type="evidence" value="ECO:0007669"/>
    <property type="project" value="UniProtKB-EC"/>
</dbReference>
<dbReference type="Pfam" id="PF14791">
    <property type="entry name" value="DNA_pol_B_thumb"/>
    <property type="match status" value="1"/>
</dbReference>
<dbReference type="GO" id="GO:0003677">
    <property type="term" value="F:DNA binding"/>
    <property type="evidence" value="ECO:0007669"/>
    <property type="project" value="InterPro"/>
</dbReference>
<keyword evidence="8" id="KW-0808">Transferase</keyword>
<comment type="catalytic activity">
    <reaction evidence="19">
        <text>a 5'-end 2'-deoxyribose-2'-deoxyribonucleotide-DNA = (2E,4S)-4-hydroxypenten-2-al-5-phosphate + a 5'-end 5'-phospho-2'-deoxyribonucleoside-DNA + H(+)</text>
        <dbReference type="Rhea" id="RHEA:76255"/>
        <dbReference type="Rhea" id="RHEA-COMP:13180"/>
        <dbReference type="Rhea" id="RHEA-COMP:18657"/>
        <dbReference type="ChEBI" id="CHEBI:15378"/>
        <dbReference type="ChEBI" id="CHEBI:136412"/>
        <dbReference type="ChEBI" id="CHEBI:195194"/>
        <dbReference type="ChEBI" id="CHEBI:195195"/>
    </reaction>
</comment>
<dbReference type="SUPFAM" id="SSF89550">
    <property type="entry name" value="PHP domain-like"/>
    <property type="match status" value="1"/>
</dbReference>
<comment type="catalytic activity">
    <reaction evidence="21">
        <text>DNA(n) + a 2'-deoxyribonucleoside 5'-triphosphate = DNA(n+1) + diphosphate</text>
        <dbReference type="Rhea" id="RHEA:22508"/>
        <dbReference type="Rhea" id="RHEA-COMP:17339"/>
        <dbReference type="Rhea" id="RHEA-COMP:17340"/>
        <dbReference type="ChEBI" id="CHEBI:33019"/>
        <dbReference type="ChEBI" id="CHEBI:61560"/>
        <dbReference type="ChEBI" id="CHEBI:173112"/>
        <dbReference type="EC" id="2.7.7.7"/>
    </reaction>
</comment>
<keyword evidence="10" id="KW-0235">DNA replication</keyword>
<evidence type="ECO:0000256" key="19">
    <source>
        <dbReference type="ARBA" id="ARBA00044678"/>
    </source>
</evidence>
<evidence type="ECO:0000256" key="2">
    <source>
        <dbReference type="ARBA" id="ARBA00004496"/>
    </source>
</evidence>
<dbReference type="GO" id="GO:0006281">
    <property type="term" value="P:DNA repair"/>
    <property type="evidence" value="ECO:0007669"/>
    <property type="project" value="UniProtKB-KW"/>
</dbReference>
<dbReference type="InterPro" id="IPR003583">
    <property type="entry name" value="Hlx-hairpin-Hlx_DNA-bd_motif"/>
</dbReference>
<dbReference type="CDD" id="cd00141">
    <property type="entry name" value="NT_POLXc"/>
    <property type="match status" value="1"/>
</dbReference>
<evidence type="ECO:0000256" key="6">
    <source>
        <dbReference type="ARBA" id="ARBA00022481"/>
    </source>
</evidence>
<keyword evidence="6" id="KW-0488">Methylation</keyword>
<dbReference type="InterPro" id="IPR043519">
    <property type="entry name" value="NT_sf"/>
</dbReference>
<evidence type="ECO:0000256" key="12">
    <source>
        <dbReference type="ARBA" id="ARBA00022843"/>
    </source>
</evidence>
<evidence type="ECO:0000259" key="24">
    <source>
        <dbReference type="SMART" id="SM00483"/>
    </source>
</evidence>
<dbReference type="SUPFAM" id="SSF158702">
    <property type="entry name" value="Sec63 N-terminal domain-like"/>
    <property type="match status" value="1"/>
</dbReference>
<evidence type="ECO:0000256" key="11">
    <source>
        <dbReference type="ARBA" id="ARBA00022763"/>
    </source>
</evidence>
<dbReference type="EC" id="2.7.7.7" evidence="3"/>
<dbReference type="InterPro" id="IPR010996">
    <property type="entry name" value="HHH_MUS81"/>
</dbReference>
<comment type="cofactor">
    <cofactor evidence="1">
        <name>Mg(2+)</name>
        <dbReference type="ChEBI" id="CHEBI:18420"/>
    </cofactor>
</comment>
<dbReference type="SMART" id="SM00481">
    <property type="entry name" value="POLIIIAc"/>
    <property type="match status" value="1"/>
</dbReference>
<keyword evidence="15" id="KW-0234">DNA repair</keyword>
<comment type="subcellular location">
    <subcellularLocation>
        <location evidence="2">Cytoplasm</location>
    </subcellularLocation>
</comment>
<dbReference type="Pfam" id="PF14520">
    <property type="entry name" value="HHH_5"/>
    <property type="match status" value="1"/>
</dbReference>
<dbReference type="InterPro" id="IPR004013">
    <property type="entry name" value="PHP_dom"/>
</dbReference>
<evidence type="ECO:0000313" key="25">
    <source>
        <dbReference type="EMBL" id="SDB95110.1"/>
    </source>
</evidence>
<evidence type="ECO:0000256" key="16">
    <source>
        <dbReference type="ARBA" id="ARBA00035717"/>
    </source>
</evidence>
<evidence type="ECO:0000256" key="4">
    <source>
        <dbReference type="ARBA" id="ARBA00012720"/>
    </source>
</evidence>
<accession>A0A1G6HLH6</accession>
<dbReference type="InterPro" id="IPR050243">
    <property type="entry name" value="PHP_phosphatase"/>
</dbReference>
<evidence type="ECO:0000256" key="9">
    <source>
        <dbReference type="ARBA" id="ARBA00022695"/>
    </source>
</evidence>
<dbReference type="AlphaFoldDB" id="A0A1G6HLH6"/>
<protein>
    <recommendedName>
        <fullName evidence="5">DNA polymerase beta</fullName>
        <ecNumber evidence="3">2.7.7.7</ecNumber>
        <ecNumber evidence="4">4.2.99.18</ecNumber>
    </recommendedName>
    <alternativeName>
        <fullName evidence="16">5'-deoxyribose-phosphate lyase</fullName>
    </alternativeName>
    <alternativeName>
        <fullName evidence="17">AP lyase</fullName>
    </alternativeName>
</protein>
<dbReference type="Pfam" id="PF02811">
    <property type="entry name" value="PHP"/>
    <property type="match status" value="1"/>
</dbReference>
<evidence type="ECO:0000256" key="15">
    <source>
        <dbReference type="ARBA" id="ARBA00023204"/>
    </source>
</evidence>
<dbReference type="PANTHER" id="PTHR36928:SF1">
    <property type="entry name" value="PHOSPHATASE YCDX-RELATED"/>
    <property type="match status" value="1"/>
</dbReference>
<evidence type="ECO:0000256" key="5">
    <source>
        <dbReference type="ARBA" id="ARBA00020020"/>
    </source>
</evidence>
<dbReference type="GO" id="GO:0042578">
    <property type="term" value="F:phosphoric ester hydrolase activity"/>
    <property type="evidence" value="ECO:0007669"/>
    <property type="project" value="TreeGrafter"/>
</dbReference>
<dbReference type="PRINTS" id="PR00870">
    <property type="entry name" value="DNAPOLXBETA"/>
</dbReference>
<evidence type="ECO:0000256" key="21">
    <source>
        <dbReference type="ARBA" id="ARBA00049244"/>
    </source>
</evidence>
<evidence type="ECO:0000256" key="10">
    <source>
        <dbReference type="ARBA" id="ARBA00022705"/>
    </source>
</evidence>
<evidence type="ECO:0000256" key="3">
    <source>
        <dbReference type="ARBA" id="ARBA00012417"/>
    </source>
</evidence>
<organism evidence="25 26">
    <name type="scientific">Pelagirhabdus alkalitolerans</name>
    <dbReference type="NCBI Taxonomy" id="1612202"/>
    <lineage>
        <taxon>Bacteria</taxon>
        <taxon>Bacillati</taxon>
        <taxon>Bacillota</taxon>
        <taxon>Bacilli</taxon>
        <taxon>Bacillales</taxon>
        <taxon>Bacillaceae</taxon>
        <taxon>Pelagirhabdus</taxon>
    </lineage>
</organism>